<sequence>MSSPHLLFSSPTHARLLHHPFRHFDPHPSPLFGVRAYRRNRIHRAHQDDLNNESITSGLLESGSLLETENQKMHDQRSPESDQYEDEDLGELIDDRDQQASGEDDEDELREDEDRSEDDLAEQVTMGEFSPTLDLSFAGSFSITTAPTPSPNRQGPRFTHHVQLSPVSAKSSFPPAHLFAPTPNAMAPSSSPYRMDISPASASTRCNIPSYSHQAHSSPDPFSQGPSRPKSHTLLKVSPTTSETRRTMGLKKVQSRPKLSSESSFLHPSRTTDPQSSPSNLDRTSDCMDIDSPSYAQPPHCDSLSSQMRLDDQSMDTACLYQPKSRSTSQSSNGKRSRSDEDEDHSLRLSNSGRKGRKSGTRSSPSSPLVSLLPGPSQADRIIDARRYGKPSRCFSPFQMPSSPNDTSSPSVKAAAKMNVGRKTSERPLSSFCFPASKSHIPSITIPPVTRSHSRVPGSVEPAFGDGPAYRRPVLGVVQSSATLFSRHQSTSTTSPSMNRKRDAFGRPASKIRRAISFAAAQGDNVHLMLQGDGMAADPDEDDEESELDISLVFDGSPAARISHNASHHLLVSSTWSQYTESPIRPSRSKSHNGSNINPVGKLSLAGPSTSIPTTFNITMATQSPARTSVATLGSTVESPVGMAFSEKERAGKILPCHKVSNDGLMRISADTMDQFLEGLYDDKISEKIVVDCRFGYEYQGGHIRTAINIQDKEVVDKVFLQGEIFAGGSSDVPSPSVSGKVDTTGQRKKVVVVFHCEYSAKRAPTVAKYLREQDRHINMTHYPALHYPEIYILEGGYAKYHAHSPQHCIGTYVGMDDPSHRSDRHVDLNQFRTRESAFASRAKSFTYGENQKLLKTGSQQKKPVFLLGQSRSEAHKPRVIFE</sequence>
<dbReference type="Proteomes" id="UP001060170">
    <property type="component" value="Chromosome 7"/>
</dbReference>
<protein>
    <submittedName>
        <fullName evidence="1">Uncharacterized protein</fullName>
    </submittedName>
</protein>
<evidence type="ECO:0000313" key="2">
    <source>
        <dbReference type="Proteomes" id="UP001060170"/>
    </source>
</evidence>
<reference evidence="2" key="1">
    <citation type="journal article" date="2018" name="BMC Genomics">
        <title>Genomic insights into host adaptation between the wheat stripe rust pathogen (Puccinia striiformis f. sp. tritici) and the barley stripe rust pathogen (Puccinia striiformis f. sp. hordei).</title>
        <authorList>
            <person name="Xia C."/>
            <person name="Wang M."/>
            <person name="Yin C."/>
            <person name="Cornejo O.E."/>
            <person name="Hulbert S.H."/>
            <person name="Chen X."/>
        </authorList>
    </citation>
    <scope>NUCLEOTIDE SEQUENCE [LARGE SCALE GENOMIC DNA]</scope>
    <source>
        <strain evidence="2">93-210</strain>
    </source>
</reference>
<reference evidence="1 2" key="3">
    <citation type="journal article" date="2022" name="Microbiol. Spectr.">
        <title>Folding features and dynamics of 3D genome architecture in plant fungal pathogens.</title>
        <authorList>
            <person name="Xia C."/>
        </authorList>
    </citation>
    <scope>NUCLEOTIDE SEQUENCE [LARGE SCALE GENOMIC DNA]</scope>
    <source>
        <strain evidence="1 2">93-210</strain>
    </source>
</reference>
<keyword evidence="2" id="KW-1185">Reference proteome</keyword>
<name>A0ACC0EET9_9BASI</name>
<gene>
    <name evidence="1" type="ORF">MJO28_007580</name>
</gene>
<accession>A0ACC0EET9</accession>
<reference evidence="2" key="2">
    <citation type="journal article" date="2018" name="Mol. Plant Microbe Interact.">
        <title>Genome sequence resources for the wheat stripe rust pathogen (Puccinia striiformis f. sp. tritici) and the barley stripe rust pathogen (Puccinia striiformis f. sp. hordei).</title>
        <authorList>
            <person name="Xia C."/>
            <person name="Wang M."/>
            <person name="Yin C."/>
            <person name="Cornejo O.E."/>
            <person name="Hulbert S.H."/>
            <person name="Chen X."/>
        </authorList>
    </citation>
    <scope>NUCLEOTIDE SEQUENCE [LARGE SCALE GENOMIC DNA]</scope>
    <source>
        <strain evidence="2">93-210</strain>
    </source>
</reference>
<comment type="caution">
    <text evidence="1">The sequence shown here is derived from an EMBL/GenBank/DDBJ whole genome shotgun (WGS) entry which is preliminary data.</text>
</comment>
<organism evidence="1 2">
    <name type="scientific">Puccinia striiformis f. sp. tritici</name>
    <dbReference type="NCBI Taxonomy" id="168172"/>
    <lineage>
        <taxon>Eukaryota</taxon>
        <taxon>Fungi</taxon>
        <taxon>Dikarya</taxon>
        <taxon>Basidiomycota</taxon>
        <taxon>Pucciniomycotina</taxon>
        <taxon>Pucciniomycetes</taxon>
        <taxon>Pucciniales</taxon>
        <taxon>Pucciniaceae</taxon>
        <taxon>Puccinia</taxon>
    </lineage>
</organism>
<evidence type="ECO:0000313" key="1">
    <source>
        <dbReference type="EMBL" id="KAI7951896.1"/>
    </source>
</evidence>
<dbReference type="EMBL" id="CM045871">
    <property type="protein sequence ID" value="KAI7951896.1"/>
    <property type="molecule type" value="Genomic_DNA"/>
</dbReference>
<proteinExistence type="predicted"/>